<dbReference type="SUPFAM" id="SSF57783">
    <property type="entry name" value="Zinc beta-ribbon"/>
    <property type="match status" value="1"/>
</dbReference>
<evidence type="ECO:0000259" key="1">
    <source>
        <dbReference type="Pfam" id="PF01396"/>
    </source>
</evidence>
<accession>A0AAX2LQB0</accession>
<feature type="domain" description="Restriction endonuclease type IV Mrr" evidence="2">
    <location>
        <begin position="3"/>
        <end position="42"/>
    </location>
</feature>
<dbReference type="GO" id="GO:0005694">
    <property type="term" value="C:chromosome"/>
    <property type="evidence" value="ECO:0007669"/>
    <property type="project" value="InterPro"/>
</dbReference>
<keyword evidence="3" id="KW-0812">Transmembrane</keyword>
<dbReference type="GO" id="GO:0003916">
    <property type="term" value="F:DNA topoisomerase activity"/>
    <property type="evidence" value="ECO:0007669"/>
    <property type="project" value="InterPro"/>
</dbReference>
<dbReference type="GO" id="GO:0009307">
    <property type="term" value="P:DNA restriction-modification system"/>
    <property type="evidence" value="ECO:0007669"/>
    <property type="project" value="InterPro"/>
</dbReference>
<dbReference type="GO" id="GO:0006265">
    <property type="term" value="P:DNA topological change"/>
    <property type="evidence" value="ECO:0007669"/>
    <property type="project" value="InterPro"/>
</dbReference>
<gene>
    <name evidence="3" type="ORF">NCTC11327_02157</name>
</gene>
<dbReference type="GO" id="GO:0004519">
    <property type="term" value="F:endonuclease activity"/>
    <property type="evidence" value="ECO:0007669"/>
    <property type="project" value="InterPro"/>
</dbReference>
<dbReference type="Proteomes" id="UP000254626">
    <property type="component" value="Unassembled WGS sequence"/>
</dbReference>
<dbReference type="GO" id="GO:0003677">
    <property type="term" value="F:DNA binding"/>
    <property type="evidence" value="ECO:0007669"/>
    <property type="project" value="InterPro"/>
</dbReference>
<dbReference type="InterPro" id="IPR013498">
    <property type="entry name" value="Topo_IA_Znf"/>
</dbReference>
<comment type="caution">
    <text evidence="3">The sequence shown here is derived from an EMBL/GenBank/DDBJ whole genome shotgun (WGS) entry which is preliminary data.</text>
</comment>
<reference evidence="3 4" key="1">
    <citation type="submission" date="2018-06" db="EMBL/GenBank/DDBJ databases">
        <authorList>
            <consortium name="Pathogen Informatics"/>
            <person name="Doyle S."/>
        </authorList>
    </citation>
    <scope>NUCLEOTIDE SEQUENCE [LARGE SCALE GENOMIC DNA]</scope>
    <source>
        <strain evidence="3 4">NCTC11327</strain>
    </source>
</reference>
<evidence type="ECO:0000313" key="3">
    <source>
        <dbReference type="EMBL" id="SUP27256.1"/>
    </source>
</evidence>
<dbReference type="AlphaFoldDB" id="A0AAX2LQB0"/>
<feature type="domain" description="DNA topoisomerase type IA zn finger" evidence="1">
    <location>
        <begin position="64"/>
        <end position="100"/>
    </location>
</feature>
<dbReference type="InterPro" id="IPR007560">
    <property type="entry name" value="Restrct_endonuc_IV_Mrr"/>
</dbReference>
<dbReference type="Gene3D" id="3.30.65.10">
    <property type="entry name" value="Bacterial Topoisomerase I, domain 1"/>
    <property type="match status" value="1"/>
</dbReference>
<dbReference type="Pfam" id="PF04471">
    <property type="entry name" value="Mrr_cat"/>
    <property type="match status" value="1"/>
</dbReference>
<keyword evidence="3" id="KW-0472">Membrane</keyword>
<evidence type="ECO:0000313" key="4">
    <source>
        <dbReference type="Proteomes" id="UP000254626"/>
    </source>
</evidence>
<evidence type="ECO:0000259" key="2">
    <source>
        <dbReference type="Pfam" id="PF04471"/>
    </source>
</evidence>
<name>A0AAX2LQB0_VIBFL</name>
<dbReference type="GeneID" id="29387335"/>
<dbReference type="Pfam" id="PF01396">
    <property type="entry name" value="Zn_ribbon_Top1"/>
    <property type="match status" value="1"/>
</dbReference>
<organism evidence="3 4">
    <name type="scientific">Vibrio fluvialis</name>
    <dbReference type="NCBI Taxonomy" id="676"/>
    <lineage>
        <taxon>Bacteria</taxon>
        <taxon>Pseudomonadati</taxon>
        <taxon>Pseudomonadota</taxon>
        <taxon>Gammaproteobacteria</taxon>
        <taxon>Vibrionales</taxon>
        <taxon>Vibrionaceae</taxon>
        <taxon>Vibrio</taxon>
    </lineage>
</organism>
<dbReference type="RefSeq" id="WP_233920536.1">
    <property type="nucleotide sequence ID" value="NZ_CP014035.2"/>
</dbReference>
<protein>
    <submittedName>
        <fullName evidence="3">Transmembrane protein</fullName>
    </submittedName>
</protein>
<sequence length="102" mass="11366">MIEHQASKMIIVTSSDVTAEALTSAQGKRLWLVNGGELVHMIEEGRSLMQKPVIEAHPQLSPNLCPNCHFELVVRIAKKGQNTEQSFYGCTAFPKCRYTCDC</sequence>
<proteinExistence type="predicted"/>
<dbReference type="EMBL" id="UHIP01000001">
    <property type="protein sequence ID" value="SUP27256.1"/>
    <property type="molecule type" value="Genomic_DNA"/>
</dbReference>